<evidence type="ECO:0000313" key="3">
    <source>
        <dbReference type="Proteomes" id="UP001194696"/>
    </source>
</evidence>
<gene>
    <name evidence="2" type="ORF">BGZ96_008261</name>
</gene>
<protein>
    <recommendedName>
        <fullName evidence="1">F-box domain-containing protein</fullName>
    </recommendedName>
</protein>
<reference evidence="2 3" key="1">
    <citation type="journal article" date="2020" name="Fungal Divers.">
        <title>Resolving the Mortierellaceae phylogeny through synthesis of multi-gene phylogenetics and phylogenomics.</title>
        <authorList>
            <person name="Vandepol N."/>
            <person name="Liber J."/>
            <person name="Desiro A."/>
            <person name="Na H."/>
            <person name="Kennedy M."/>
            <person name="Barry K."/>
            <person name="Grigoriev I.V."/>
            <person name="Miller A.N."/>
            <person name="O'Donnell K."/>
            <person name="Stajich J.E."/>
            <person name="Bonito G."/>
        </authorList>
    </citation>
    <scope>NUCLEOTIDE SEQUENCE [LARGE SCALE GENOMIC DNA]</scope>
    <source>
        <strain evidence="2 3">AD045</strain>
    </source>
</reference>
<dbReference type="PANTHER" id="PTHR13318">
    <property type="entry name" value="PARTNER OF PAIRED, ISOFORM B-RELATED"/>
    <property type="match status" value="1"/>
</dbReference>
<dbReference type="InterPro" id="IPR032675">
    <property type="entry name" value="LRR_dom_sf"/>
</dbReference>
<name>A0ABQ7JZS1_9FUNG</name>
<dbReference type="EMBL" id="JAAAIM010000450">
    <property type="protein sequence ID" value="KAG0287897.1"/>
    <property type="molecule type" value="Genomic_DNA"/>
</dbReference>
<sequence length="593" mass="66188">MPPTSLSSLPTEVIPSIANYLNLHDLAQCVLVCDKWAVLFNPFFWRRVRAGSAFRGYNAWTALVYNIRHIRSLDLVDPLVAQILSFTLQEPGRGAGRLESLSARFDQEAPSLLRSEKEKEGLTALQLAQSRAFGNVQMLVLMMKANKNLKSLTVDESCFRRRDGTDAFSYIMENCPTAQLERLEVWFGRHPSLPSDDGDDDGDSGEHDVEELFHILFKAKASVDDGTHACFNNLKELVISGGGRHIDFSRLAFLARCPNLERIQVEHIDATSMLSLGFTLGYFCEKLSCLDWRGAPEKMGAQGDKSISDLLSALKVQWKELSLPNLGEGGPKSFAALMKHVGTTLEVLKVNGLGSVSEDEFLDLLCSAQHLRRLEGPRDGEMSVLMRDIVISAFEGSHMHLKDGKERSWALGPSMEFLQLRILNVPRPDVVCTRHGNPFKDIWAGEDIGLGSRYVHEWVYKQLGKLTSLQELVLGVMELDPKELRERGLEGFPADSLELEDALRGVFPTFGYYCLEFSLESGLKMLAGMKELRMLDVKATAHRIGVAELEWMHINWPKLKEIKGLVSAREWAGDVEGGLEVKAAVEECSVPKP</sequence>
<dbReference type="Gene3D" id="3.80.10.10">
    <property type="entry name" value="Ribonuclease Inhibitor"/>
    <property type="match status" value="1"/>
</dbReference>
<dbReference type="Gene3D" id="1.20.1280.50">
    <property type="match status" value="1"/>
</dbReference>
<proteinExistence type="predicted"/>
<comment type="caution">
    <text evidence="2">The sequence shown here is derived from an EMBL/GenBank/DDBJ whole genome shotgun (WGS) entry which is preliminary data.</text>
</comment>
<feature type="domain" description="F-box" evidence="1">
    <location>
        <begin position="3"/>
        <end position="48"/>
    </location>
</feature>
<dbReference type="Proteomes" id="UP001194696">
    <property type="component" value="Unassembled WGS sequence"/>
</dbReference>
<accession>A0ABQ7JZS1</accession>
<dbReference type="InterPro" id="IPR036047">
    <property type="entry name" value="F-box-like_dom_sf"/>
</dbReference>
<dbReference type="PROSITE" id="PS50181">
    <property type="entry name" value="FBOX"/>
    <property type="match status" value="1"/>
</dbReference>
<keyword evidence="3" id="KW-1185">Reference proteome</keyword>
<evidence type="ECO:0000259" key="1">
    <source>
        <dbReference type="PROSITE" id="PS50181"/>
    </source>
</evidence>
<organism evidence="2 3">
    <name type="scientific">Linnemannia gamsii</name>
    <dbReference type="NCBI Taxonomy" id="64522"/>
    <lineage>
        <taxon>Eukaryota</taxon>
        <taxon>Fungi</taxon>
        <taxon>Fungi incertae sedis</taxon>
        <taxon>Mucoromycota</taxon>
        <taxon>Mortierellomycotina</taxon>
        <taxon>Mortierellomycetes</taxon>
        <taxon>Mortierellales</taxon>
        <taxon>Mortierellaceae</taxon>
        <taxon>Linnemannia</taxon>
    </lineage>
</organism>
<dbReference type="SUPFAM" id="SSF81383">
    <property type="entry name" value="F-box domain"/>
    <property type="match status" value="1"/>
</dbReference>
<dbReference type="PANTHER" id="PTHR13318:SF190">
    <property type="entry name" value="PARTNER OF PAIRED, ISOFORM B"/>
    <property type="match status" value="1"/>
</dbReference>
<evidence type="ECO:0000313" key="2">
    <source>
        <dbReference type="EMBL" id="KAG0287897.1"/>
    </source>
</evidence>
<dbReference type="Pfam" id="PF12937">
    <property type="entry name" value="F-box-like"/>
    <property type="match status" value="1"/>
</dbReference>
<dbReference type="SUPFAM" id="SSF52047">
    <property type="entry name" value="RNI-like"/>
    <property type="match status" value="1"/>
</dbReference>
<dbReference type="InterPro" id="IPR001810">
    <property type="entry name" value="F-box_dom"/>
</dbReference>